<proteinExistence type="predicted"/>
<evidence type="ECO:0000313" key="1">
    <source>
        <dbReference type="EMBL" id="GAI35933.1"/>
    </source>
</evidence>
<name>X1MXB5_9ZZZZ</name>
<feature type="non-terminal residue" evidence="1">
    <location>
        <position position="1"/>
    </location>
</feature>
<reference evidence="1" key="1">
    <citation type="journal article" date="2014" name="Front. Microbiol.">
        <title>High frequency of phylogenetically diverse reductive dehalogenase-homologous genes in deep subseafloor sedimentary metagenomes.</title>
        <authorList>
            <person name="Kawai M."/>
            <person name="Futagami T."/>
            <person name="Toyoda A."/>
            <person name="Takaki Y."/>
            <person name="Nishi S."/>
            <person name="Hori S."/>
            <person name="Arai W."/>
            <person name="Tsubouchi T."/>
            <person name="Morono Y."/>
            <person name="Uchiyama I."/>
            <person name="Ito T."/>
            <person name="Fujiyama A."/>
            <person name="Inagaki F."/>
            <person name="Takami H."/>
        </authorList>
    </citation>
    <scope>NUCLEOTIDE SEQUENCE</scope>
    <source>
        <strain evidence="1">Expedition CK06-06</strain>
    </source>
</reference>
<dbReference type="AlphaFoldDB" id="X1MXB5"/>
<dbReference type="EMBL" id="BARV01031282">
    <property type="protein sequence ID" value="GAI35933.1"/>
    <property type="molecule type" value="Genomic_DNA"/>
</dbReference>
<comment type="caution">
    <text evidence="1">The sequence shown here is derived from an EMBL/GenBank/DDBJ whole genome shotgun (WGS) entry which is preliminary data.</text>
</comment>
<sequence>ASPVDESLDYNFWETQPEKNIGFASAGFTHTQTVELADGSHYVIYGNSAGSNYPWHAQIFANGTLVAEGDVVRGSHLRGNFTIGEEEPEPPPGEPYGVIDDFTVPESLPAGSDVTVRVLLRNIGDVAGTLIYGIDGNPDSPDRYRMVEGGATPVLAPGASVWLDVYFRYVKMPSWDFNLTAS</sequence>
<accession>X1MXB5</accession>
<organism evidence="1">
    <name type="scientific">marine sediment metagenome</name>
    <dbReference type="NCBI Taxonomy" id="412755"/>
    <lineage>
        <taxon>unclassified sequences</taxon>
        <taxon>metagenomes</taxon>
        <taxon>ecological metagenomes</taxon>
    </lineage>
</organism>
<protein>
    <recommendedName>
        <fullName evidence="2">CARDB domain-containing protein</fullName>
    </recommendedName>
</protein>
<evidence type="ECO:0008006" key="2">
    <source>
        <dbReference type="Google" id="ProtNLM"/>
    </source>
</evidence>
<gene>
    <name evidence="1" type="ORF">S06H3_49539</name>
</gene>